<evidence type="ECO:0000256" key="4">
    <source>
        <dbReference type="ARBA" id="ARBA00022692"/>
    </source>
</evidence>
<keyword evidence="2" id="KW-0328">Glycosyltransferase</keyword>
<protein>
    <submittedName>
        <fullName evidence="9">CSLF3-cellulose synthase-like family F</fullName>
    </submittedName>
</protein>
<keyword evidence="5 8" id="KW-1133">Transmembrane helix</keyword>
<dbReference type="GO" id="GO:0016020">
    <property type="term" value="C:membrane"/>
    <property type="evidence" value="ECO:0007669"/>
    <property type="project" value="InterPro"/>
</dbReference>
<dbReference type="GO" id="GO:0030244">
    <property type="term" value="P:cellulose biosynthetic process"/>
    <property type="evidence" value="ECO:0007669"/>
    <property type="project" value="InterPro"/>
</dbReference>
<accession>A0A0A9CDB0</accession>
<organism evidence="9">
    <name type="scientific">Arundo donax</name>
    <name type="common">Giant reed</name>
    <name type="synonym">Donax arundinaceus</name>
    <dbReference type="NCBI Taxonomy" id="35708"/>
    <lineage>
        <taxon>Eukaryota</taxon>
        <taxon>Viridiplantae</taxon>
        <taxon>Streptophyta</taxon>
        <taxon>Embryophyta</taxon>
        <taxon>Tracheophyta</taxon>
        <taxon>Spermatophyta</taxon>
        <taxon>Magnoliopsida</taxon>
        <taxon>Liliopsida</taxon>
        <taxon>Poales</taxon>
        <taxon>Poaceae</taxon>
        <taxon>PACMAD clade</taxon>
        <taxon>Arundinoideae</taxon>
        <taxon>Arundineae</taxon>
        <taxon>Arundo</taxon>
    </lineage>
</organism>
<reference evidence="9" key="1">
    <citation type="submission" date="2014-09" db="EMBL/GenBank/DDBJ databases">
        <authorList>
            <person name="Magalhaes I.L.F."/>
            <person name="Oliveira U."/>
            <person name="Santos F.R."/>
            <person name="Vidigal T.H.D.A."/>
            <person name="Brescovit A.D."/>
            <person name="Santos A.J."/>
        </authorList>
    </citation>
    <scope>NUCLEOTIDE SEQUENCE</scope>
    <source>
        <tissue evidence="9">Shoot tissue taken approximately 20 cm above the soil surface</tissue>
    </source>
</reference>
<dbReference type="GO" id="GO:0071555">
    <property type="term" value="P:cell wall organization"/>
    <property type="evidence" value="ECO:0007669"/>
    <property type="project" value="UniProtKB-KW"/>
</dbReference>
<evidence type="ECO:0000256" key="1">
    <source>
        <dbReference type="ARBA" id="ARBA00004308"/>
    </source>
</evidence>
<evidence type="ECO:0000256" key="7">
    <source>
        <dbReference type="ARBA" id="ARBA00023316"/>
    </source>
</evidence>
<feature type="transmembrane region" description="Helical" evidence="8">
    <location>
        <begin position="94"/>
        <end position="113"/>
    </location>
</feature>
<evidence type="ECO:0000256" key="3">
    <source>
        <dbReference type="ARBA" id="ARBA00022679"/>
    </source>
</evidence>
<keyword evidence="7" id="KW-0961">Cell wall biogenesis/degradation</keyword>
<dbReference type="EMBL" id="GBRH01226510">
    <property type="protein sequence ID" value="JAD71385.1"/>
    <property type="molecule type" value="Transcribed_RNA"/>
</dbReference>
<evidence type="ECO:0000256" key="2">
    <source>
        <dbReference type="ARBA" id="ARBA00022676"/>
    </source>
</evidence>
<comment type="subcellular location">
    <subcellularLocation>
        <location evidence="1">Endomembrane system</location>
    </subcellularLocation>
</comment>
<feature type="transmembrane region" description="Helical" evidence="8">
    <location>
        <begin position="119"/>
        <end position="144"/>
    </location>
</feature>
<dbReference type="AlphaFoldDB" id="A0A0A9CDB0"/>
<name>A0A0A9CDB0_ARUDO</name>
<evidence type="ECO:0000256" key="5">
    <source>
        <dbReference type="ARBA" id="ARBA00022989"/>
    </source>
</evidence>
<keyword evidence="4 8" id="KW-0812">Transmembrane</keyword>
<keyword evidence="3" id="KW-0808">Transferase</keyword>
<keyword evidence="6 8" id="KW-0472">Membrane</keyword>
<reference evidence="9" key="2">
    <citation type="journal article" date="2015" name="Data Brief">
        <title>Shoot transcriptome of the giant reed, Arundo donax.</title>
        <authorList>
            <person name="Barrero R.A."/>
            <person name="Guerrero F.D."/>
            <person name="Moolhuijzen P."/>
            <person name="Goolsby J.A."/>
            <person name="Tidwell J."/>
            <person name="Bellgard S.E."/>
            <person name="Bellgard M.I."/>
        </authorList>
    </citation>
    <scope>NUCLEOTIDE SEQUENCE</scope>
    <source>
        <tissue evidence="9">Shoot tissue taken approximately 20 cm above the soil surface</tissue>
    </source>
</reference>
<dbReference type="GO" id="GO:0016760">
    <property type="term" value="F:cellulose synthase (UDP-forming) activity"/>
    <property type="evidence" value="ECO:0007669"/>
    <property type="project" value="InterPro"/>
</dbReference>
<dbReference type="Pfam" id="PF03552">
    <property type="entry name" value="Cellulose_synt"/>
    <property type="match status" value="1"/>
</dbReference>
<feature type="transmembrane region" description="Helical" evidence="8">
    <location>
        <begin position="50"/>
        <end position="73"/>
    </location>
</feature>
<dbReference type="InterPro" id="IPR005150">
    <property type="entry name" value="Cellulose_synth"/>
</dbReference>
<dbReference type="GO" id="GO:0012505">
    <property type="term" value="C:endomembrane system"/>
    <property type="evidence" value="ECO:0007669"/>
    <property type="project" value="UniProtKB-SubCell"/>
</dbReference>
<dbReference type="PANTHER" id="PTHR13301">
    <property type="entry name" value="X-BOX TRANSCRIPTION FACTOR-RELATED"/>
    <property type="match status" value="1"/>
</dbReference>
<evidence type="ECO:0000256" key="6">
    <source>
        <dbReference type="ARBA" id="ARBA00023136"/>
    </source>
</evidence>
<evidence type="ECO:0000313" key="9">
    <source>
        <dbReference type="EMBL" id="JAD71385.1"/>
    </source>
</evidence>
<sequence length="150" mass="16623">MIGSTSAYPAAVLHMVVNLLTKKGIHFRVTSKQTTADTNDKFADLYDFRWVPMLLPMVVVLIFNVGAIGVALGKTVIYMGAWTAAQKRHAAMGLLFNIWVMFLLYPFALAIVGRWAKRPIILVVLLPVVFVLVALLYVGLHILLANVIPF</sequence>
<proteinExistence type="predicted"/>
<evidence type="ECO:0000256" key="8">
    <source>
        <dbReference type="SAM" id="Phobius"/>
    </source>
</evidence>